<reference evidence="3 4" key="1">
    <citation type="submission" date="2024-01" db="EMBL/GenBank/DDBJ databases">
        <title>Novel species of the genus Luteimonas isolated from rivers.</title>
        <authorList>
            <person name="Lu H."/>
        </authorList>
    </citation>
    <scope>NUCLEOTIDE SEQUENCE [LARGE SCALE GENOMIC DNA]</scope>
    <source>
        <strain evidence="3 4">SMYT11W</strain>
    </source>
</reference>
<feature type="domain" description="DUF6680" evidence="2">
    <location>
        <begin position="2"/>
        <end position="182"/>
    </location>
</feature>
<name>A0ABU7WEI6_9GAMM</name>
<evidence type="ECO:0000256" key="1">
    <source>
        <dbReference type="SAM" id="MobiDB-lite"/>
    </source>
</evidence>
<evidence type="ECO:0000313" key="3">
    <source>
        <dbReference type="EMBL" id="MEF3081910.1"/>
    </source>
</evidence>
<protein>
    <submittedName>
        <fullName evidence="3">DUF6680 family protein</fullName>
    </submittedName>
</protein>
<dbReference type="Proteomes" id="UP001358324">
    <property type="component" value="Unassembled WGS sequence"/>
</dbReference>
<keyword evidence="4" id="KW-1185">Reference proteome</keyword>
<gene>
    <name evidence="3" type="ORF">V3391_06745</name>
</gene>
<dbReference type="Pfam" id="PF20385">
    <property type="entry name" value="DUF6680"/>
    <property type="match status" value="1"/>
</dbReference>
<proteinExistence type="predicted"/>
<evidence type="ECO:0000259" key="2">
    <source>
        <dbReference type="Pfam" id="PF20385"/>
    </source>
</evidence>
<dbReference type="RefSeq" id="WP_332077624.1">
    <property type="nucleotide sequence ID" value="NZ_JAZHBM010000001.1"/>
</dbReference>
<organism evidence="3 4">
    <name type="scientific">Luteimonas flava</name>
    <dbReference type="NCBI Taxonomy" id="3115822"/>
    <lineage>
        <taxon>Bacteria</taxon>
        <taxon>Pseudomonadati</taxon>
        <taxon>Pseudomonadota</taxon>
        <taxon>Gammaproteobacteria</taxon>
        <taxon>Lysobacterales</taxon>
        <taxon>Lysobacteraceae</taxon>
        <taxon>Luteimonas</taxon>
    </lineage>
</organism>
<dbReference type="EMBL" id="JAZHBM010000001">
    <property type="protein sequence ID" value="MEF3081910.1"/>
    <property type="molecule type" value="Genomic_DNA"/>
</dbReference>
<comment type="caution">
    <text evidence="3">The sequence shown here is derived from an EMBL/GenBank/DDBJ whole genome shotgun (WGS) entry which is preliminary data.</text>
</comment>
<dbReference type="InterPro" id="IPR046502">
    <property type="entry name" value="DUF6680"/>
</dbReference>
<accession>A0ABU7WEI6</accession>
<feature type="compositionally biased region" description="Basic and acidic residues" evidence="1">
    <location>
        <begin position="189"/>
        <end position="200"/>
    </location>
</feature>
<evidence type="ECO:0000313" key="4">
    <source>
        <dbReference type="Proteomes" id="UP001358324"/>
    </source>
</evidence>
<sequence>METWAIIVATLMGPVLAVQAQKWIERIRAVGDRRQYVFHTLMASRASRMEAEHVRALNMIDLAYYGTRVLGRPVRNAKCQAVIDAWREYFDHLNQRQPNPDDHARWEALLEVRENLFVSLLAAMAVERGLEFDRVQLKKGVYHPKGFFDDAMKNWEMKELAAAVLRGESAIRVAVNDPATTEQDPARASTDDRSETAAVP</sequence>
<feature type="region of interest" description="Disordered" evidence="1">
    <location>
        <begin position="175"/>
        <end position="200"/>
    </location>
</feature>